<gene>
    <name evidence="1" type="ORF">UFOVP589_39</name>
</gene>
<name>A0A6J5N3G7_9CAUD</name>
<evidence type="ECO:0000313" key="1">
    <source>
        <dbReference type="EMBL" id="CAB4151826.1"/>
    </source>
</evidence>
<accession>A0A6J5N3G7</accession>
<organism evidence="1">
    <name type="scientific">uncultured Caudovirales phage</name>
    <dbReference type="NCBI Taxonomy" id="2100421"/>
    <lineage>
        <taxon>Viruses</taxon>
        <taxon>Duplodnaviria</taxon>
        <taxon>Heunggongvirae</taxon>
        <taxon>Uroviricota</taxon>
        <taxon>Caudoviricetes</taxon>
        <taxon>Peduoviridae</taxon>
        <taxon>Maltschvirus</taxon>
        <taxon>Maltschvirus maltsch</taxon>
    </lineage>
</organism>
<reference evidence="1" key="1">
    <citation type="submission" date="2020-04" db="EMBL/GenBank/DDBJ databases">
        <authorList>
            <person name="Chiriac C."/>
            <person name="Salcher M."/>
            <person name="Ghai R."/>
            <person name="Kavagutti S V."/>
        </authorList>
    </citation>
    <scope>NUCLEOTIDE SEQUENCE</scope>
</reference>
<sequence length="69" mass="7343">MTFWYVLIISFSSPFEGLSTVVPYSDPQACGAAILSIETALAHAADINAIQCKETSVAISSIRPKRTPG</sequence>
<proteinExistence type="predicted"/>
<dbReference type="EMBL" id="LR796567">
    <property type="protein sequence ID" value="CAB4151826.1"/>
    <property type="molecule type" value="Genomic_DNA"/>
</dbReference>
<protein>
    <submittedName>
        <fullName evidence="1">Uncharacterized protein</fullName>
    </submittedName>
</protein>